<dbReference type="Proteomes" id="UP001320876">
    <property type="component" value="Unassembled WGS sequence"/>
</dbReference>
<evidence type="ECO:0008006" key="4">
    <source>
        <dbReference type="Google" id="ProtNLM"/>
    </source>
</evidence>
<comment type="caution">
    <text evidence="2">The sequence shown here is derived from an EMBL/GenBank/DDBJ whole genome shotgun (WGS) entry which is preliminary data.</text>
</comment>
<evidence type="ECO:0000313" key="3">
    <source>
        <dbReference type="Proteomes" id="UP001320876"/>
    </source>
</evidence>
<evidence type="ECO:0000313" key="2">
    <source>
        <dbReference type="EMBL" id="MCW1924998.1"/>
    </source>
</evidence>
<feature type="region of interest" description="Disordered" evidence="1">
    <location>
        <begin position="32"/>
        <end position="60"/>
    </location>
</feature>
<accession>A0ABT3GNA7</accession>
<dbReference type="EMBL" id="JAPDDT010000011">
    <property type="protein sequence ID" value="MCW1924998.1"/>
    <property type="molecule type" value="Genomic_DNA"/>
</dbReference>
<organism evidence="2 3">
    <name type="scientific">Luteolibacter arcticus</name>
    <dbReference type="NCBI Taxonomy" id="1581411"/>
    <lineage>
        <taxon>Bacteria</taxon>
        <taxon>Pseudomonadati</taxon>
        <taxon>Verrucomicrobiota</taxon>
        <taxon>Verrucomicrobiia</taxon>
        <taxon>Verrucomicrobiales</taxon>
        <taxon>Verrucomicrobiaceae</taxon>
        <taxon>Luteolibacter</taxon>
    </lineage>
</organism>
<sequence length="230" mass="25624">MTPPSRFHATLAGVLLVIATVLIVTLKQAGNTSENETAEPGLKTPPVVRPATPQTSSEEDTARKLLVELSDLRSQHQPVPDDLRIEAEKLINSKRTPYPLRIGLALSACDERWAAKHIQIMFRNEISKRPFETIAELYRLVPEGPLQQQVAESIFQTASLSPADAPAMVAFLEAIPPDPDGRVTSIIGSRLRETKDMETMKALEASSRSEELKARFRWWVTDMEKREGTD</sequence>
<reference evidence="2 3" key="1">
    <citation type="submission" date="2022-10" db="EMBL/GenBank/DDBJ databases">
        <title>Luteolibacter arcticus strain CCTCC AB 2014275, whole genome shotgun sequencing project.</title>
        <authorList>
            <person name="Zhao G."/>
            <person name="Shen L."/>
        </authorList>
    </citation>
    <scope>NUCLEOTIDE SEQUENCE [LARGE SCALE GENOMIC DNA]</scope>
    <source>
        <strain evidence="2 3">CCTCC AB 2014275</strain>
    </source>
</reference>
<name>A0ABT3GNA7_9BACT</name>
<evidence type="ECO:0000256" key="1">
    <source>
        <dbReference type="SAM" id="MobiDB-lite"/>
    </source>
</evidence>
<proteinExistence type="predicted"/>
<protein>
    <recommendedName>
        <fullName evidence="4">HEAT repeat domain-containing protein</fullName>
    </recommendedName>
</protein>
<keyword evidence="3" id="KW-1185">Reference proteome</keyword>
<dbReference type="RefSeq" id="WP_264489106.1">
    <property type="nucleotide sequence ID" value="NZ_JAPDDT010000011.1"/>
</dbReference>
<gene>
    <name evidence="2" type="ORF">OKA05_20715</name>
</gene>